<sequence length="258" mass="27575">MAVFWSELLGVPGPNAPVSPASPLSPTGERPRPSSNPDAPTPSEPAAVLPAPVSIPPADESALDVGGLELLFGVGVDAKAEKNRVHLDVNSRTPEHQAELVERALSLGATHVDIGQRDVPWVVLADPEGNEFCVLDPRDGYATAGPLAAVVVDTHDPTAQARFWSAATGLEVFRTHERFASLKPERGPWLEFVRVDDRKQAKLRVHLDVAPGATDDTGTEVDRLLALGATHVDIGQRDVPWVVLADPEGNEFCVLTPR</sequence>
<feature type="region of interest" description="Disordered" evidence="1">
    <location>
        <begin position="1"/>
        <end position="55"/>
    </location>
</feature>
<dbReference type="Gene3D" id="3.10.180.10">
    <property type="entry name" value="2,3-Dihydroxybiphenyl 1,2-Dioxygenase, domain 1"/>
    <property type="match status" value="2"/>
</dbReference>
<proteinExistence type="predicted"/>
<evidence type="ECO:0000259" key="2">
    <source>
        <dbReference type="Pfam" id="PF18029"/>
    </source>
</evidence>
<protein>
    <submittedName>
        <fullName evidence="3">VOC family protein</fullName>
    </submittedName>
</protein>
<feature type="domain" description="Glyoxalase-like" evidence="2">
    <location>
        <begin position="2"/>
        <end position="135"/>
    </location>
</feature>
<dbReference type="CDD" id="cd06587">
    <property type="entry name" value="VOC"/>
    <property type="match status" value="1"/>
</dbReference>
<feature type="domain" description="Glyoxalase-like" evidence="2">
    <location>
        <begin position="149"/>
        <end position="255"/>
    </location>
</feature>
<dbReference type="InterPro" id="IPR041581">
    <property type="entry name" value="Glyoxalase_6"/>
</dbReference>
<dbReference type="InterPro" id="IPR029068">
    <property type="entry name" value="Glyas_Bleomycin-R_OHBP_Dase"/>
</dbReference>
<dbReference type="SUPFAM" id="SSF54593">
    <property type="entry name" value="Glyoxalase/Bleomycin resistance protein/Dihydroxybiphenyl dioxygenase"/>
    <property type="match status" value="2"/>
</dbReference>
<evidence type="ECO:0000313" key="3">
    <source>
        <dbReference type="EMBL" id="QUF06946.1"/>
    </source>
</evidence>
<dbReference type="AlphaFoldDB" id="A0AA45R6E2"/>
<dbReference type="PANTHER" id="PTHR35908">
    <property type="entry name" value="HYPOTHETICAL FUSION PROTEIN"/>
    <property type="match status" value="1"/>
</dbReference>
<reference evidence="3" key="1">
    <citation type="submission" date="2021-04" db="EMBL/GenBank/DDBJ databases">
        <title>Genomic sequence of Actinosynnema pretiosum subsp. pretiosum ATCC 31280 (C-14919).</title>
        <authorList>
            <person name="Bai L."/>
            <person name="Wang X."/>
            <person name="Xiao Y."/>
        </authorList>
    </citation>
    <scope>NUCLEOTIDE SEQUENCE</scope>
    <source>
        <strain evidence="3">ATCC 31280</strain>
    </source>
</reference>
<accession>A0AA45R6E2</accession>
<dbReference type="PANTHER" id="PTHR35908:SF1">
    <property type="entry name" value="CONSERVED PROTEIN"/>
    <property type="match status" value="1"/>
</dbReference>
<evidence type="ECO:0000313" key="4">
    <source>
        <dbReference type="Proteomes" id="UP000677152"/>
    </source>
</evidence>
<dbReference type="Proteomes" id="UP000677152">
    <property type="component" value="Chromosome"/>
</dbReference>
<dbReference type="Pfam" id="PF18029">
    <property type="entry name" value="Glyoxalase_6"/>
    <property type="match status" value="2"/>
</dbReference>
<organism evidence="3 4">
    <name type="scientific">Actinosynnema pretiosum subsp. pretiosum</name>
    <dbReference type="NCBI Taxonomy" id="103721"/>
    <lineage>
        <taxon>Bacteria</taxon>
        <taxon>Bacillati</taxon>
        <taxon>Actinomycetota</taxon>
        <taxon>Actinomycetes</taxon>
        <taxon>Pseudonocardiales</taxon>
        <taxon>Pseudonocardiaceae</taxon>
        <taxon>Actinosynnema</taxon>
    </lineage>
</organism>
<evidence type="ECO:0000256" key="1">
    <source>
        <dbReference type="SAM" id="MobiDB-lite"/>
    </source>
</evidence>
<dbReference type="EMBL" id="CP073249">
    <property type="protein sequence ID" value="QUF06946.1"/>
    <property type="molecule type" value="Genomic_DNA"/>
</dbReference>
<gene>
    <name evidence="3" type="ORF">KCV87_13395</name>
</gene>
<name>A0AA45R6E2_9PSEU</name>